<keyword evidence="2" id="KW-0472">Membrane</keyword>
<feature type="compositionally biased region" description="Low complexity" evidence="1">
    <location>
        <begin position="125"/>
        <end position="138"/>
    </location>
</feature>
<name>A0A8C2URN4_CHILA</name>
<dbReference type="GeneID" id="102030639"/>
<keyword evidence="2" id="KW-1133">Transmembrane helix</keyword>
<feature type="transmembrane region" description="Helical" evidence="2">
    <location>
        <begin position="48"/>
        <end position="68"/>
    </location>
</feature>
<evidence type="ECO:0000313" key="4">
    <source>
        <dbReference type="Ensembl" id="ENSCLAP00000004526.1"/>
    </source>
</evidence>
<protein>
    <submittedName>
        <fullName evidence="4">Uncharacterized protein</fullName>
    </submittedName>
</protein>
<reference evidence="4" key="2">
    <citation type="submission" date="2025-09" db="UniProtKB">
        <authorList>
            <consortium name="Ensembl"/>
        </authorList>
    </citation>
    <scope>IDENTIFICATION</scope>
</reference>
<dbReference type="Ensembl" id="ENSCLAT00000004611.1">
    <property type="protein sequence ID" value="ENSCLAP00000004526.1"/>
    <property type="gene ID" value="ENSCLAG00000003218.1"/>
</dbReference>
<keyword evidence="3" id="KW-0732">Signal</keyword>
<feature type="chain" id="PRO_5034480191" evidence="3">
    <location>
        <begin position="18"/>
        <end position="345"/>
    </location>
</feature>
<evidence type="ECO:0000313" key="5">
    <source>
        <dbReference type="Proteomes" id="UP000694398"/>
    </source>
</evidence>
<accession>A0A8C2URN4</accession>
<dbReference type="PANTHER" id="PTHR37340:SF1">
    <property type="entry name" value="GENE 7073-RELATED"/>
    <property type="match status" value="1"/>
</dbReference>
<keyword evidence="5" id="KW-1185">Reference proteome</keyword>
<feature type="signal peptide" evidence="3">
    <location>
        <begin position="1"/>
        <end position="17"/>
    </location>
</feature>
<dbReference type="GeneTree" id="ENSGT00390000004226"/>
<dbReference type="OMA" id="KYYSEVD"/>
<dbReference type="CTD" id="123521486"/>
<dbReference type="OrthoDB" id="9837811at2759"/>
<keyword evidence="2" id="KW-0812">Transmembrane</keyword>
<evidence type="ECO:0000256" key="1">
    <source>
        <dbReference type="SAM" id="MobiDB-lite"/>
    </source>
</evidence>
<feature type="compositionally biased region" description="Low complexity" evidence="1">
    <location>
        <begin position="153"/>
        <end position="163"/>
    </location>
</feature>
<feature type="region of interest" description="Disordered" evidence="1">
    <location>
        <begin position="111"/>
        <end position="173"/>
    </location>
</feature>
<evidence type="ECO:0000256" key="2">
    <source>
        <dbReference type="SAM" id="Phobius"/>
    </source>
</evidence>
<dbReference type="PANTHER" id="PTHR37340">
    <property type="entry name" value="GENE 7073-RELATED"/>
    <property type="match status" value="1"/>
</dbReference>
<proteinExistence type="predicted"/>
<dbReference type="InterPro" id="IPR038873">
    <property type="entry name" value="CXorf66"/>
</dbReference>
<organism evidence="4 5">
    <name type="scientific">Chinchilla lanigera</name>
    <name type="common">Long-tailed chinchilla</name>
    <name type="synonym">Chinchilla villidera</name>
    <dbReference type="NCBI Taxonomy" id="34839"/>
    <lineage>
        <taxon>Eukaryota</taxon>
        <taxon>Metazoa</taxon>
        <taxon>Chordata</taxon>
        <taxon>Craniata</taxon>
        <taxon>Vertebrata</taxon>
        <taxon>Euteleostomi</taxon>
        <taxon>Mammalia</taxon>
        <taxon>Eutheria</taxon>
        <taxon>Euarchontoglires</taxon>
        <taxon>Glires</taxon>
        <taxon>Rodentia</taxon>
        <taxon>Hystricomorpha</taxon>
        <taxon>Chinchillidae</taxon>
        <taxon>Chinchilla</taxon>
    </lineage>
</organism>
<feature type="region of interest" description="Disordered" evidence="1">
    <location>
        <begin position="209"/>
        <end position="251"/>
    </location>
</feature>
<reference evidence="4" key="1">
    <citation type="submission" date="2025-08" db="UniProtKB">
        <authorList>
            <consortium name="Ensembl"/>
        </authorList>
    </citation>
    <scope>IDENTIFICATION</scope>
</reference>
<gene>
    <name evidence="4" type="primary">CUNHXorf66</name>
</gene>
<dbReference type="AlphaFoldDB" id="A0A8C2URN4"/>
<dbReference type="Proteomes" id="UP000694398">
    <property type="component" value="Unassembled WGS sequence"/>
</dbReference>
<sequence>MNLLIYVLLLSIWTTKCSNISRHNESSTVGLKSPDAYSEDSDMFKKHLINIVTGIMFVIFLSTCFCMIHYNCMIEPLKDNSVKNEGTGTTLSCPPVLPLNDSKKNDLNLCSPKKQGLLSNKGNLPRPSTTETSSIPSSAGKLNKQLRSKKSFKSSSRAEAFKSPYLKKSHKMRLKKKRKLNYIHKHAAQVHSAEEVRVLLQDNLQSLGGPYPENQTLPAKPMKLNKPPKTHRPKMSGSAGKTHMVPKPRSSTSCHYYKERCLVCKTSKTLASMSEKKKKAECLPVSSEIISFSRSLYKVDSQDHAYIANVGDNGTIDSDDDSDKEITIILNVTSNDLFLRAPYKN</sequence>
<evidence type="ECO:0000256" key="3">
    <source>
        <dbReference type="SAM" id="SignalP"/>
    </source>
</evidence>